<feature type="transmembrane region" description="Helical" evidence="5">
    <location>
        <begin position="303"/>
        <end position="322"/>
    </location>
</feature>
<keyword evidence="6" id="KW-0808">Transferase</keyword>
<dbReference type="STRING" id="1287681.M7T1B4"/>
<organism evidence="6 7">
    <name type="scientific">Eutypa lata (strain UCR-EL1)</name>
    <name type="common">Grapevine dieback disease fungus</name>
    <name type="synonym">Eutypa armeniacae</name>
    <dbReference type="NCBI Taxonomy" id="1287681"/>
    <lineage>
        <taxon>Eukaryota</taxon>
        <taxon>Fungi</taxon>
        <taxon>Dikarya</taxon>
        <taxon>Ascomycota</taxon>
        <taxon>Pezizomycotina</taxon>
        <taxon>Sordariomycetes</taxon>
        <taxon>Xylariomycetidae</taxon>
        <taxon>Xylariales</taxon>
        <taxon>Diatrypaceae</taxon>
        <taxon>Eutypa</taxon>
    </lineage>
</organism>
<keyword evidence="4 5" id="KW-0472">Membrane</keyword>
<dbReference type="InterPro" id="IPR044878">
    <property type="entry name" value="UbiA_sf"/>
</dbReference>
<evidence type="ECO:0000256" key="2">
    <source>
        <dbReference type="ARBA" id="ARBA00022692"/>
    </source>
</evidence>
<keyword evidence="2 5" id="KW-0812">Transmembrane</keyword>
<feature type="transmembrane region" description="Helical" evidence="5">
    <location>
        <begin position="205"/>
        <end position="222"/>
    </location>
</feature>
<dbReference type="OMA" id="VIWIYAN"/>
<feature type="transmembrane region" description="Helical" evidence="5">
    <location>
        <begin position="76"/>
        <end position="97"/>
    </location>
</feature>
<dbReference type="eggNOG" id="ENOG502SNAR">
    <property type="taxonomic scope" value="Eukaryota"/>
</dbReference>
<proteinExistence type="predicted"/>
<keyword evidence="7" id="KW-1185">Reference proteome</keyword>
<feature type="transmembrane region" description="Helical" evidence="5">
    <location>
        <begin position="130"/>
        <end position="163"/>
    </location>
</feature>
<dbReference type="Pfam" id="PF01040">
    <property type="entry name" value="UbiA"/>
    <property type="match status" value="1"/>
</dbReference>
<dbReference type="PANTHER" id="PTHR42723">
    <property type="entry name" value="CHLOROPHYLL SYNTHASE"/>
    <property type="match status" value="1"/>
</dbReference>
<dbReference type="Proteomes" id="UP000012174">
    <property type="component" value="Unassembled WGS sequence"/>
</dbReference>
<protein>
    <submittedName>
        <fullName evidence="6">Putative prenyltransferase protein</fullName>
    </submittedName>
</protein>
<reference evidence="7" key="1">
    <citation type="journal article" date="2013" name="Genome Announc.">
        <title>Draft genome sequence of the grapevine dieback fungus Eutypa lata UCR-EL1.</title>
        <authorList>
            <person name="Blanco-Ulate B."/>
            <person name="Rolshausen P.E."/>
            <person name="Cantu D."/>
        </authorList>
    </citation>
    <scope>NUCLEOTIDE SEQUENCE [LARGE SCALE GENOMIC DNA]</scope>
    <source>
        <strain evidence="7">UCR-EL1</strain>
    </source>
</reference>
<evidence type="ECO:0000313" key="7">
    <source>
        <dbReference type="Proteomes" id="UP000012174"/>
    </source>
</evidence>
<dbReference type="HOGENOM" id="CLU_063928_0_0_1"/>
<evidence type="ECO:0000256" key="1">
    <source>
        <dbReference type="ARBA" id="ARBA00004141"/>
    </source>
</evidence>
<dbReference type="EMBL" id="KB705830">
    <property type="protein sequence ID" value="EMR70608.1"/>
    <property type="molecule type" value="Genomic_DNA"/>
</dbReference>
<dbReference type="GO" id="GO:0016765">
    <property type="term" value="F:transferase activity, transferring alkyl or aryl (other than methyl) groups"/>
    <property type="evidence" value="ECO:0007669"/>
    <property type="project" value="InterPro"/>
</dbReference>
<dbReference type="PANTHER" id="PTHR42723:SF1">
    <property type="entry name" value="CHLOROPHYLL SYNTHASE, CHLOROPLASTIC"/>
    <property type="match status" value="1"/>
</dbReference>
<feature type="transmembrane region" description="Helical" evidence="5">
    <location>
        <begin position="265"/>
        <end position="291"/>
    </location>
</feature>
<dbReference type="Gene3D" id="1.10.357.140">
    <property type="entry name" value="UbiA prenyltransferase"/>
    <property type="match status" value="1"/>
</dbReference>
<dbReference type="AlphaFoldDB" id="M7T1B4"/>
<evidence type="ECO:0000256" key="5">
    <source>
        <dbReference type="SAM" id="Phobius"/>
    </source>
</evidence>
<dbReference type="CDD" id="cd13965">
    <property type="entry name" value="PT_UbiA_3"/>
    <property type="match status" value="1"/>
</dbReference>
<gene>
    <name evidence="6" type="ORF">UCREL1_2368</name>
</gene>
<feature type="transmembrane region" description="Helical" evidence="5">
    <location>
        <begin position="175"/>
        <end position="193"/>
    </location>
</feature>
<accession>M7T1B4</accession>
<dbReference type="GO" id="GO:0016020">
    <property type="term" value="C:membrane"/>
    <property type="evidence" value="ECO:0007669"/>
    <property type="project" value="UniProtKB-SubCell"/>
</dbReference>
<sequence>MAVVQAIPTPEAIIRSRQFALRSASSPHIQRFLYHAQTAWLFIRNDVKNITTIGVFFAALNAPVASVFSMGPNLSFAQILAAVPAMVLWSWSNLFLFNLHNQRRGVDEDALNKPWRPLPAGRLTVQQATLVLYCMYPITLIIGLTCGGLVPCLLEAVFCLWYNEWGGSDDPLLKNILNGLGIPCFLIGPLEVATGHTMFSGQGTSTAWLLIIGGAIAITSHVQDFRDVEGDRASGRITVPIAIGDTNARLLAALSVWGFTEISCWFWQAGWIGGAPAGIAAVALVANLFLSRGDDGDDRAWKKLWFFWMAGLFSMPLLSFPLSRV</sequence>
<evidence type="ECO:0000256" key="4">
    <source>
        <dbReference type="ARBA" id="ARBA00023136"/>
    </source>
</evidence>
<keyword evidence="3 5" id="KW-1133">Transmembrane helix</keyword>
<dbReference type="KEGG" id="ela:UCREL1_2368"/>
<feature type="transmembrane region" description="Helical" evidence="5">
    <location>
        <begin position="50"/>
        <end position="70"/>
    </location>
</feature>
<evidence type="ECO:0000313" key="6">
    <source>
        <dbReference type="EMBL" id="EMR70608.1"/>
    </source>
</evidence>
<name>M7T1B4_EUTLA</name>
<dbReference type="InterPro" id="IPR000537">
    <property type="entry name" value="UbiA_prenyltransferase"/>
</dbReference>
<dbReference type="InterPro" id="IPR050475">
    <property type="entry name" value="Prenyltransferase_related"/>
</dbReference>
<comment type="subcellular location">
    <subcellularLocation>
        <location evidence="1">Membrane</location>
        <topology evidence="1">Multi-pass membrane protein</topology>
    </subcellularLocation>
</comment>
<dbReference type="OrthoDB" id="434972at2759"/>
<evidence type="ECO:0000256" key="3">
    <source>
        <dbReference type="ARBA" id="ARBA00022989"/>
    </source>
</evidence>